<keyword evidence="7" id="KW-1185">Reference proteome</keyword>
<gene>
    <name evidence="4" type="ORF">OVN521_LOCUS2986</name>
    <name evidence="5" type="ORF">UXM345_LOCUS5912</name>
    <name evidence="3" type="ORF">WKI299_LOCUS29488</name>
    <name evidence="2" type="ORF">XDN619_LOCUS4536</name>
</gene>
<dbReference type="EMBL" id="CAJNRF010013215">
    <property type="protein sequence ID" value="CAF2146856.1"/>
    <property type="molecule type" value="Genomic_DNA"/>
</dbReference>
<dbReference type="Proteomes" id="UP000663842">
    <property type="component" value="Unassembled WGS sequence"/>
</dbReference>
<evidence type="ECO:0000256" key="1">
    <source>
        <dbReference type="SAM" id="Phobius"/>
    </source>
</evidence>
<accession>A0A819CXV6</accession>
<reference evidence="5" key="1">
    <citation type="submission" date="2021-02" db="EMBL/GenBank/DDBJ databases">
        <authorList>
            <person name="Nowell W R."/>
        </authorList>
    </citation>
    <scope>NUCLEOTIDE SEQUENCE</scope>
</reference>
<evidence type="ECO:0000313" key="7">
    <source>
        <dbReference type="Proteomes" id="UP000663866"/>
    </source>
</evidence>
<organism evidence="5 6">
    <name type="scientific">Rotaria magnacalcarata</name>
    <dbReference type="NCBI Taxonomy" id="392030"/>
    <lineage>
        <taxon>Eukaryota</taxon>
        <taxon>Metazoa</taxon>
        <taxon>Spiralia</taxon>
        <taxon>Gnathifera</taxon>
        <taxon>Rotifera</taxon>
        <taxon>Eurotatoria</taxon>
        <taxon>Bdelloidea</taxon>
        <taxon>Philodinida</taxon>
        <taxon>Philodinidae</taxon>
        <taxon>Rotaria</taxon>
    </lineage>
</organism>
<feature type="transmembrane region" description="Helical" evidence="1">
    <location>
        <begin position="71"/>
        <end position="98"/>
    </location>
</feature>
<keyword evidence="1" id="KW-0812">Transmembrane</keyword>
<comment type="caution">
    <text evidence="5">The sequence shown here is derived from an EMBL/GenBank/DDBJ whole genome shotgun (WGS) entry which is preliminary data.</text>
</comment>
<dbReference type="AlphaFoldDB" id="A0A819CXV6"/>
<feature type="transmembrane region" description="Helical" evidence="1">
    <location>
        <begin position="107"/>
        <end position="140"/>
    </location>
</feature>
<dbReference type="Proteomes" id="UP000663887">
    <property type="component" value="Unassembled WGS sequence"/>
</dbReference>
<keyword evidence="1" id="KW-0472">Membrane</keyword>
<dbReference type="EMBL" id="CAJOBF010000452">
    <property type="protein sequence ID" value="CAF3819815.1"/>
    <property type="molecule type" value="Genomic_DNA"/>
</dbReference>
<dbReference type="PANTHER" id="PTHR33444">
    <property type="entry name" value="SI:DKEY-19B23.12-RELATED"/>
    <property type="match status" value="1"/>
</dbReference>
<dbReference type="InterPro" id="IPR040350">
    <property type="entry name" value="TMEM272"/>
</dbReference>
<dbReference type="EMBL" id="CAJOBG010000249">
    <property type="protein sequence ID" value="CAF3785002.1"/>
    <property type="molecule type" value="Genomic_DNA"/>
</dbReference>
<dbReference type="PANTHER" id="PTHR33444:SF7">
    <property type="entry name" value="TRANSMEMBRANE PROTEIN 272"/>
    <property type="match status" value="1"/>
</dbReference>
<dbReference type="EMBL" id="CAJNRG010001019">
    <property type="protein sequence ID" value="CAF2025649.1"/>
    <property type="molecule type" value="Genomic_DNA"/>
</dbReference>
<feature type="transmembrane region" description="Helical" evidence="1">
    <location>
        <begin position="29"/>
        <end position="51"/>
    </location>
</feature>
<evidence type="ECO:0000313" key="6">
    <source>
        <dbReference type="Proteomes" id="UP000663842"/>
    </source>
</evidence>
<evidence type="ECO:0000313" key="5">
    <source>
        <dbReference type="EMBL" id="CAF3819815.1"/>
    </source>
</evidence>
<dbReference type="Proteomes" id="UP000663866">
    <property type="component" value="Unassembled WGS sequence"/>
</dbReference>
<feature type="transmembrane region" description="Helical" evidence="1">
    <location>
        <begin position="160"/>
        <end position="184"/>
    </location>
</feature>
<protein>
    <submittedName>
        <fullName evidence="5">Uncharacterized protein</fullName>
    </submittedName>
</protein>
<dbReference type="Proteomes" id="UP000663856">
    <property type="component" value="Unassembled WGS sequence"/>
</dbReference>
<evidence type="ECO:0000313" key="3">
    <source>
        <dbReference type="EMBL" id="CAF2146856.1"/>
    </source>
</evidence>
<sequence length="191" mass="21068">MTDIEATRGQPSRTDAEGKMPLDLVPKSLMAILGSTYCLLVLCVLLVIPILQLAIGASYRDQCTINSNIPVYLIVTGACGMATIILTLVLVAGFIFVIKRQSVAGTFVMGCITVFIMMFISLMSFFLFIWFIVGNVWIFGAKKNVQYDNPAASNYCHRTLYQFAFAILIISYVMCCISCCSRVVGSIVRKK</sequence>
<evidence type="ECO:0000313" key="2">
    <source>
        <dbReference type="EMBL" id="CAF2025649.1"/>
    </source>
</evidence>
<keyword evidence="1" id="KW-1133">Transmembrane helix</keyword>
<name>A0A819CXV6_9BILA</name>
<proteinExistence type="predicted"/>
<evidence type="ECO:0000313" key="4">
    <source>
        <dbReference type="EMBL" id="CAF3785002.1"/>
    </source>
</evidence>